<name>A0A8H3A9C8_9AGAM</name>
<dbReference type="EMBL" id="CAJMXA010000114">
    <property type="protein sequence ID" value="CAE6416723.1"/>
    <property type="molecule type" value="Genomic_DNA"/>
</dbReference>
<organism evidence="1 2">
    <name type="scientific">Rhizoctonia solani</name>
    <dbReference type="NCBI Taxonomy" id="456999"/>
    <lineage>
        <taxon>Eukaryota</taxon>
        <taxon>Fungi</taxon>
        <taxon>Dikarya</taxon>
        <taxon>Basidiomycota</taxon>
        <taxon>Agaricomycotina</taxon>
        <taxon>Agaricomycetes</taxon>
        <taxon>Cantharellales</taxon>
        <taxon>Ceratobasidiaceae</taxon>
        <taxon>Rhizoctonia</taxon>
    </lineage>
</organism>
<comment type="caution">
    <text evidence="1">The sequence shown here is derived from an EMBL/GenBank/DDBJ whole genome shotgun (WGS) entry which is preliminary data.</text>
</comment>
<reference evidence="1" key="1">
    <citation type="submission" date="2021-01" db="EMBL/GenBank/DDBJ databases">
        <authorList>
            <person name="Kaushik A."/>
        </authorList>
    </citation>
    <scope>NUCLEOTIDE SEQUENCE</scope>
    <source>
        <strain evidence="1">AG6-10EEA</strain>
    </source>
</reference>
<evidence type="ECO:0008006" key="3">
    <source>
        <dbReference type="Google" id="ProtNLM"/>
    </source>
</evidence>
<dbReference type="OrthoDB" id="2121828at2759"/>
<dbReference type="SUPFAM" id="SSF58104">
    <property type="entry name" value="Methyl-accepting chemotaxis protein (MCP) signaling domain"/>
    <property type="match status" value="1"/>
</dbReference>
<sequence>MHDPSLIMKLGDHLFGAQMARYRSRYSLITFPSDATYTPPAMPTHLIVNLGPIHGAPSDEEIMKVQDAFQTYQEFRRVPSMFDAHVNMELSQHLFDIQMARYMRLAGESPLNTLPQATASVDNPSHNPARNVERIPNRTHEEVTPTNNAGTGANTVEIQQTPDLALGLDTRELMGQSNQLAERFKQLLERSNELMERWTRPEDSHSQTIAERFNQVLERLTQLVEQSYQPAERSDRLTERFNELFERFNRLTEHLNQPAQRAEQLTAQLNRSSERSNQLSEQANKTWERLGDVLGNINRVLVGVQHAIVRNHRGNKISALDCLVNEKGGTPATSDIMQGFNFMFLSKDSADDPKNRLPVMIDGETQDAYIPDLFLGNFIQFYGINNGVCTDATSVNVKDGFEGLARGLLQDHLSSCLG</sequence>
<gene>
    <name evidence="1" type="ORF">RDB_LOCUS7399</name>
</gene>
<dbReference type="Proteomes" id="UP000663853">
    <property type="component" value="Unassembled WGS sequence"/>
</dbReference>
<protein>
    <recommendedName>
        <fullName evidence="3">Laminin domain protein</fullName>
    </recommendedName>
</protein>
<accession>A0A8H3A9C8</accession>
<dbReference type="AlphaFoldDB" id="A0A8H3A9C8"/>
<dbReference type="Gene3D" id="1.10.287.950">
    <property type="entry name" value="Methyl-accepting chemotaxis protein"/>
    <property type="match status" value="1"/>
</dbReference>
<evidence type="ECO:0000313" key="1">
    <source>
        <dbReference type="EMBL" id="CAE6416723.1"/>
    </source>
</evidence>
<evidence type="ECO:0000313" key="2">
    <source>
        <dbReference type="Proteomes" id="UP000663853"/>
    </source>
</evidence>
<proteinExistence type="predicted"/>